<comment type="caution">
    <text evidence="2">The sequence shown here is derived from an EMBL/GenBank/DDBJ whole genome shotgun (WGS) entry which is preliminary data.</text>
</comment>
<feature type="compositionally biased region" description="Polar residues" evidence="1">
    <location>
        <begin position="50"/>
        <end position="59"/>
    </location>
</feature>
<proteinExistence type="predicted"/>
<evidence type="ECO:0000256" key="1">
    <source>
        <dbReference type="SAM" id="MobiDB-lite"/>
    </source>
</evidence>
<evidence type="ECO:0000313" key="3">
    <source>
        <dbReference type="Proteomes" id="UP001470230"/>
    </source>
</evidence>
<dbReference type="EMBL" id="JAPFFF010000008">
    <property type="protein sequence ID" value="KAK8884859.1"/>
    <property type="molecule type" value="Genomic_DNA"/>
</dbReference>
<keyword evidence="3" id="KW-1185">Reference proteome</keyword>
<evidence type="ECO:0000313" key="2">
    <source>
        <dbReference type="EMBL" id="KAK8884859.1"/>
    </source>
</evidence>
<feature type="compositionally biased region" description="Basic and acidic residues" evidence="1">
    <location>
        <begin position="30"/>
        <end position="42"/>
    </location>
</feature>
<protein>
    <submittedName>
        <fullName evidence="2">Uncharacterized protein</fullName>
    </submittedName>
</protein>
<sequence length="233" mass="27268">MQPEAPQVHRSSTPQRSFWYYNLPEEEQKQYDQFIRDQEARQHVKPLSTLAYQQPSTTKETSKEAPNERHEKKTHKPAFESPKKPSNSHKEAIKIIQEDFEEANEPPPMEQNTDTNPPEIMSADRDRGVEPIVTKEKYKSLQPTHKDKSYKQDQEIVINIREGVERTREDNSLDDDGYTQELSNILKRLEDLEDTLQLIITWKTFELILIGTLNTPRNSSKRNALTLLTSNYF</sequence>
<dbReference type="Proteomes" id="UP001470230">
    <property type="component" value="Unassembled WGS sequence"/>
</dbReference>
<organism evidence="2 3">
    <name type="scientific">Tritrichomonas musculus</name>
    <dbReference type="NCBI Taxonomy" id="1915356"/>
    <lineage>
        <taxon>Eukaryota</taxon>
        <taxon>Metamonada</taxon>
        <taxon>Parabasalia</taxon>
        <taxon>Tritrichomonadida</taxon>
        <taxon>Tritrichomonadidae</taxon>
        <taxon>Tritrichomonas</taxon>
    </lineage>
</organism>
<reference evidence="2 3" key="1">
    <citation type="submission" date="2024-04" db="EMBL/GenBank/DDBJ databases">
        <title>Tritrichomonas musculus Genome.</title>
        <authorList>
            <person name="Alves-Ferreira E."/>
            <person name="Grigg M."/>
            <person name="Lorenzi H."/>
            <person name="Galac M."/>
        </authorList>
    </citation>
    <scope>NUCLEOTIDE SEQUENCE [LARGE SCALE GENOMIC DNA]</scope>
    <source>
        <strain evidence="2 3">EAF2021</strain>
    </source>
</reference>
<feature type="region of interest" description="Disordered" evidence="1">
    <location>
        <begin position="30"/>
        <end position="123"/>
    </location>
</feature>
<accession>A0ABR2K1A4</accession>
<feature type="compositionally biased region" description="Basic and acidic residues" evidence="1">
    <location>
        <begin position="60"/>
        <end position="97"/>
    </location>
</feature>
<gene>
    <name evidence="2" type="ORF">M9Y10_043980</name>
</gene>
<name>A0ABR2K1A4_9EUKA</name>